<protein>
    <submittedName>
        <fullName evidence="2">Uncharacterized protein</fullName>
    </submittedName>
</protein>
<evidence type="ECO:0000256" key="1">
    <source>
        <dbReference type="SAM" id="Phobius"/>
    </source>
</evidence>
<organism evidence="2 3">
    <name type="scientific">Acetivibrio straminisolvens JCM 21531</name>
    <dbReference type="NCBI Taxonomy" id="1294263"/>
    <lineage>
        <taxon>Bacteria</taxon>
        <taxon>Bacillati</taxon>
        <taxon>Bacillota</taxon>
        <taxon>Clostridia</taxon>
        <taxon>Eubacteriales</taxon>
        <taxon>Oscillospiraceae</taxon>
        <taxon>Acetivibrio</taxon>
    </lineage>
</organism>
<dbReference type="RefSeq" id="WP_038287899.1">
    <property type="nucleotide sequence ID" value="NZ_BAVR01000012.1"/>
</dbReference>
<feature type="transmembrane region" description="Helical" evidence="1">
    <location>
        <begin position="62"/>
        <end position="83"/>
    </location>
</feature>
<keyword evidence="1" id="KW-0472">Membrane</keyword>
<dbReference type="OrthoDB" id="9937319at2"/>
<name>W4V5B2_9FIRM</name>
<accession>W4V5B2</accession>
<evidence type="ECO:0000313" key="2">
    <source>
        <dbReference type="EMBL" id="GAE87978.1"/>
    </source>
</evidence>
<dbReference type="EMBL" id="BAVR01000012">
    <property type="protein sequence ID" value="GAE87978.1"/>
    <property type="molecule type" value="Genomic_DNA"/>
</dbReference>
<keyword evidence="3" id="KW-1185">Reference proteome</keyword>
<reference evidence="2" key="1">
    <citation type="journal article" date="2014" name="Genome Announc.">
        <title>Draft Genome Sequence of Clostridium straminisolvens Strain JCM 21531T, Isolated from a Cellulose-Degrading Bacterial Community.</title>
        <authorList>
            <person name="Yuki M."/>
            <person name="Oshima K."/>
            <person name="Suda W."/>
            <person name="Sakamoto M."/>
            <person name="Kitamura K."/>
            <person name="Iida T."/>
            <person name="Hattori M."/>
            <person name="Ohkuma M."/>
        </authorList>
    </citation>
    <scope>NUCLEOTIDE SEQUENCE [LARGE SCALE GENOMIC DNA]</scope>
    <source>
        <strain evidence="2">JCM 21531</strain>
    </source>
</reference>
<keyword evidence="1" id="KW-1133">Transmembrane helix</keyword>
<feature type="transmembrane region" description="Helical" evidence="1">
    <location>
        <begin position="29"/>
        <end position="50"/>
    </location>
</feature>
<dbReference type="AlphaFoldDB" id="W4V5B2"/>
<dbReference type="Proteomes" id="UP000019109">
    <property type="component" value="Unassembled WGS sequence"/>
</dbReference>
<proteinExistence type="predicted"/>
<comment type="caution">
    <text evidence="2">The sequence shown here is derived from an EMBL/GenBank/DDBJ whole genome shotgun (WGS) entry which is preliminary data.</text>
</comment>
<sequence length="234" mass="26852">MTSKKMTVCRLQIEDDMGKFYLKKTLGKIALLLIPILLLTFLSVPLSIMIGEKYGTDSPQIGVFYCSMFSLLIILIIGYVIWLNTSGFEEKCLQYIFVITSSSQLWVINCFDPIIQAIFKSPRSDIMANLGFYGIIFSLSRRTQYILDLAWKLSYVGDFDVIGYFSDSLNQGAHQVIWGQRISKVSNLKVHKNYITFNTVEKSNGFKEKKLRYKISRKFTNSDELIGVLKKLNK</sequence>
<gene>
    <name evidence="2" type="ORF">JCM21531_1391</name>
</gene>
<evidence type="ECO:0000313" key="3">
    <source>
        <dbReference type="Proteomes" id="UP000019109"/>
    </source>
</evidence>
<keyword evidence="1" id="KW-0812">Transmembrane</keyword>